<evidence type="ECO:0000256" key="9">
    <source>
        <dbReference type="ARBA" id="ARBA00022842"/>
    </source>
</evidence>
<keyword evidence="15" id="KW-1185">Reference proteome</keyword>
<comment type="catalytic activity">
    <reaction evidence="10">
        <text>RNA(n) + UTP = RNA(n)-3'-uridine ribonucleotide + diphosphate</text>
        <dbReference type="Rhea" id="RHEA:14785"/>
        <dbReference type="Rhea" id="RHEA-COMP:14527"/>
        <dbReference type="Rhea" id="RHEA-COMP:17348"/>
        <dbReference type="ChEBI" id="CHEBI:33019"/>
        <dbReference type="ChEBI" id="CHEBI:46398"/>
        <dbReference type="ChEBI" id="CHEBI:140395"/>
        <dbReference type="ChEBI" id="CHEBI:173116"/>
        <dbReference type="EC" id="2.7.7.52"/>
    </reaction>
</comment>
<comment type="subcellular location">
    <subcellularLocation>
        <location evidence="3">Cytoplasm</location>
    </subcellularLocation>
</comment>
<dbReference type="CDD" id="cd05402">
    <property type="entry name" value="NT_PAP_TUTase"/>
    <property type="match status" value="1"/>
</dbReference>
<feature type="domain" description="Poly(A) RNA polymerase mitochondrial-like central palm" evidence="13">
    <location>
        <begin position="423"/>
        <end position="549"/>
    </location>
</feature>
<evidence type="ECO:0000313" key="14">
    <source>
        <dbReference type="EMBL" id="KAJ8461560.1"/>
    </source>
</evidence>
<comment type="cofactor">
    <cofactor evidence="1">
        <name>Mn(2+)</name>
        <dbReference type="ChEBI" id="CHEBI:29035"/>
    </cofactor>
</comment>
<dbReference type="GO" id="GO:0061157">
    <property type="term" value="P:mRNA destabilization"/>
    <property type="evidence" value="ECO:0007669"/>
    <property type="project" value="UniProtKB-ARBA"/>
</dbReference>
<evidence type="ECO:0000256" key="1">
    <source>
        <dbReference type="ARBA" id="ARBA00001936"/>
    </source>
</evidence>
<dbReference type="GO" id="GO:0031123">
    <property type="term" value="P:RNA 3'-end processing"/>
    <property type="evidence" value="ECO:0007669"/>
    <property type="project" value="TreeGrafter"/>
</dbReference>
<dbReference type="Pfam" id="PF03828">
    <property type="entry name" value="PAP_assoc"/>
    <property type="match status" value="1"/>
</dbReference>
<feature type="region of interest" description="Disordered" evidence="11">
    <location>
        <begin position="1"/>
        <end position="22"/>
    </location>
</feature>
<protein>
    <recommendedName>
        <fullName evidence="5">RNA uridylyltransferase</fullName>
        <ecNumber evidence="5">2.7.7.52</ecNumber>
    </recommendedName>
</protein>
<feature type="domain" description="PAP-associated" evidence="12">
    <location>
        <begin position="638"/>
        <end position="697"/>
    </location>
</feature>
<comment type="cofactor">
    <cofactor evidence="2">
        <name>Mg(2+)</name>
        <dbReference type="ChEBI" id="CHEBI:18420"/>
    </cofactor>
</comment>
<dbReference type="InterPro" id="IPR043519">
    <property type="entry name" value="NT_sf"/>
</dbReference>
<feature type="compositionally biased region" description="Polar residues" evidence="11">
    <location>
        <begin position="127"/>
        <end position="137"/>
    </location>
</feature>
<dbReference type="FunFam" id="1.10.1410.10:FF:000018">
    <property type="entry name" value="Terminal uridylyltransferase cid1"/>
    <property type="match status" value="1"/>
</dbReference>
<reference evidence="14 15" key="1">
    <citation type="submission" date="2022-12" db="EMBL/GenBank/DDBJ databases">
        <title>Chromosome-scale assembly of the Ensete ventricosum genome.</title>
        <authorList>
            <person name="Dussert Y."/>
            <person name="Stocks J."/>
            <person name="Wendawek A."/>
            <person name="Woldeyes F."/>
            <person name="Nichols R.A."/>
            <person name="Borrell J.S."/>
        </authorList>
    </citation>
    <scope>NUCLEOTIDE SEQUENCE [LARGE SCALE GENOMIC DNA]</scope>
    <source>
        <strain evidence="15">cv. Maze</strain>
        <tissue evidence="14">Seeds</tissue>
    </source>
</reference>
<dbReference type="InterPro" id="IPR054708">
    <property type="entry name" value="MTPAP-like_central"/>
</dbReference>
<dbReference type="PANTHER" id="PTHR12271">
    <property type="entry name" value="POLY A POLYMERASE CID PAP -RELATED"/>
    <property type="match status" value="1"/>
</dbReference>
<dbReference type="PANTHER" id="PTHR12271:SF40">
    <property type="entry name" value="POLY(A) RNA POLYMERASE GLD2"/>
    <property type="match status" value="1"/>
</dbReference>
<comment type="caution">
    <text evidence="14">The sequence shown here is derived from an EMBL/GenBank/DDBJ whole genome shotgun (WGS) entry which is preliminary data.</text>
</comment>
<evidence type="ECO:0000256" key="4">
    <source>
        <dbReference type="ARBA" id="ARBA00008593"/>
    </source>
</evidence>
<accession>A0AAV8P367</accession>
<dbReference type="GO" id="GO:0010628">
    <property type="term" value="P:positive regulation of gene expression"/>
    <property type="evidence" value="ECO:0007669"/>
    <property type="project" value="UniProtKB-ARBA"/>
</dbReference>
<sequence>MHGVAGGDSAPPSTDGGAPGEAFLLQLLRRPPRPEPTAPPAVSCHPEDRPRCFHFLPHTLIRRPQPVEPQPTSPPVAPMVDIRVPTVWLPIPRDLPPGPWEPLEISHPLVSHPPSSVEHGSQLEHAGNQNAARGSNSRGDRRPKHQNVVSSTQQYDDRSYSCSWGHGRETSEANGRVGYGSCVSGANAKVDRRFGDRRNACGDPAEYNLSQMGYQYEKKRMNLGGHRHSISWEPKVIEQIRPPQGSAQKQKVKVEWVAVTRRQDENHKLEMGDNSLQEVKDGVVLQIQTCNHLDGSKCELEGNNLPIEESYVEDHLSCLPPEAFEDWNSSGVESEGHKETEDLSFEGGAGQDDALPVEQSDSLMLKGDHDKKNVKRHFPTPLVEHVGSYSLRELQVSSHYMKNSRRQIDCRPDIETLTPVFLSVYKSLIPADGEKDKQNQILKSLEKSINKEWPNAELHLYGSCANSFGFSDSDIDICLAIDDNTIRKHDMVLKLADILRSENFQDVEAITNARVPIVKMRDPQTGISCDICINNLLAVVNTKLLKDYARIDDRLHQLAFIVKHWARLREVNKTYGGTLSSYAYVLMCIHFLQLRKPAILPCLQEMEATYVLTVEDTECAYFDQVERLQGFGAQNEESIAQLVWGFFQYWAYHHNYKSDVISIRTGTVISKQMKDWTRRVGNDRHLLCIEDPFDTSHDLGRVVDRRSIKILREEFERAAHILQYDPNLCVTLFEPYKPNLKQK</sequence>
<evidence type="ECO:0000313" key="15">
    <source>
        <dbReference type="Proteomes" id="UP001222027"/>
    </source>
</evidence>
<comment type="similarity">
    <text evidence="4">Belongs to the DNA polymerase type-B-like family.</text>
</comment>
<dbReference type="AlphaFoldDB" id="A0AAV8P367"/>
<dbReference type="EMBL" id="JAQQAF010000009">
    <property type="protein sequence ID" value="KAJ8461560.1"/>
    <property type="molecule type" value="Genomic_DNA"/>
</dbReference>
<dbReference type="Pfam" id="PF22600">
    <property type="entry name" value="MTPAP-like_central"/>
    <property type="match status" value="1"/>
</dbReference>
<dbReference type="GO" id="GO:0000956">
    <property type="term" value="P:nuclear-transcribed mRNA catabolic process"/>
    <property type="evidence" value="ECO:0007669"/>
    <property type="project" value="UniProtKB-ARBA"/>
</dbReference>
<feature type="region of interest" description="Disordered" evidence="11">
    <location>
        <begin position="106"/>
        <end position="159"/>
    </location>
</feature>
<evidence type="ECO:0000259" key="12">
    <source>
        <dbReference type="Pfam" id="PF03828"/>
    </source>
</evidence>
<evidence type="ECO:0000256" key="2">
    <source>
        <dbReference type="ARBA" id="ARBA00001946"/>
    </source>
</evidence>
<keyword evidence="7" id="KW-0808">Transferase</keyword>
<evidence type="ECO:0000256" key="8">
    <source>
        <dbReference type="ARBA" id="ARBA00022723"/>
    </source>
</evidence>
<dbReference type="GO" id="GO:0005737">
    <property type="term" value="C:cytoplasm"/>
    <property type="evidence" value="ECO:0007669"/>
    <property type="project" value="UniProtKB-SubCell"/>
</dbReference>
<dbReference type="Proteomes" id="UP001222027">
    <property type="component" value="Unassembled WGS sequence"/>
</dbReference>
<dbReference type="Gene3D" id="1.10.1410.10">
    <property type="match status" value="1"/>
</dbReference>
<dbReference type="FunFam" id="3.30.460.10:FF:000067">
    <property type="entry name" value="Terminal uridylyltransferase cid1"/>
    <property type="match status" value="1"/>
</dbReference>
<dbReference type="SUPFAM" id="SSF81631">
    <property type="entry name" value="PAP/OAS1 substrate-binding domain"/>
    <property type="match status" value="1"/>
</dbReference>
<dbReference type="GO" id="GO:0046872">
    <property type="term" value="F:metal ion binding"/>
    <property type="evidence" value="ECO:0007669"/>
    <property type="project" value="UniProtKB-KW"/>
</dbReference>
<dbReference type="SUPFAM" id="SSF81301">
    <property type="entry name" value="Nucleotidyltransferase"/>
    <property type="match status" value="1"/>
</dbReference>
<dbReference type="GO" id="GO:0050265">
    <property type="term" value="F:RNA uridylyltransferase activity"/>
    <property type="evidence" value="ECO:0007669"/>
    <property type="project" value="UniProtKB-EC"/>
</dbReference>
<feature type="compositionally biased region" description="Low complexity" evidence="11">
    <location>
        <begin position="106"/>
        <end position="117"/>
    </location>
</feature>
<dbReference type="Gene3D" id="3.30.460.10">
    <property type="entry name" value="Beta Polymerase, domain 2"/>
    <property type="match status" value="1"/>
</dbReference>
<keyword evidence="6" id="KW-0963">Cytoplasm</keyword>
<evidence type="ECO:0000256" key="11">
    <source>
        <dbReference type="SAM" id="MobiDB-lite"/>
    </source>
</evidence>
<evidence type="ECO:0000256" key="7">
    <source>
        <dbReference type="ARBA" id="ARBA00022679"/>
    </source>
</evidence>
<gene>
    <name evidence="14" type="ORF">OPV22_034486</name>
</gene>
<proteinExistence type="inferred from homology"/>
<evidence type="ECO:0000256" key="6">
    <source>
        <dbReference type="ARBA" id="ARBA00022490"/>
    </source>
</evidence>
<name>A0AAV8P367_ENSVE</name>
<keyword evidence="9" id="KW-0460">Magnesium</keyword>
<organism evidence="14 15">
    <name type="scientific">Ensete ventricosum</name>
    <name type="common">Abyssinian banana</name>
    <name type="synonym">Musa ensete</name>
    <dbReference type="NCBI Taxonomy" id="4639"/>
    <lineage>
        <taxon>Eukaryota</taxon>
        <taxon>Viridiplantae</taxon>
        <taxon>Streptophyta</taxon>
        <taxon>Embryophyta</taxon>
        <taxon>Tracheophyta</taxon>
        <taxon>Spermatophyta</taxon>
        <taxon>Magnoliopsida</taxon>
        <taxon>Liliopsida</taxon>
        <taxon>Zingiberales</taxon>
        <taxon>Musaceae</taxon>
        <taxon>Ensete</taxon>
    </lineage>
</organism>
<dbReference type="EC" id="2.7.7.52" evidence="5"/>
<feature type="region of interest" description="Disordered" evidence="11">
    <location>
        <begin position="328"/>
        <end position="352"/>
    </location>
</feature>
<evidence type="ECO:0000259" key="13">
    <source>
        <dbReference type="Pfam" id="PF22600"/>
    </source>
</evidence>
<evidence type="ECO:0000256" key="5">
    <source>
        <dbReference type="ARBA" id="ARBA00012472"/>
    </source>
</evidence>
<evidence type="ECO:0000256" key="3">
    <source>
        <dbReference type="ARBA" id="ARBA00004496"/>
    </source>
</evidence>
<keyword evidence="8" id="KW-0479">Metal-binding</keyword>
<dbReference type="InterPro" id="IPR002058">
    <property type="entry name" value="PAP_assoc"/>
</dbReference>
<evidence type="ECO:0000256" key="10">
    <source>
        <dbReference type="ARBA" id="ARBA00049105"/>
    </source>
</evidence>